<dbReference type="PANTHER" id="PTHR11096:SF1">
    <property type="entry name" value="RNA 3'-TERMINAL PHOSPHATE CYCLASE-LIKE PROTEIN"/>
    <property type="match status" value="1"/>
</dbReference>
<keyword evidence="3" id="KW-0690">Ribosome biogenesis</keyword>
<evidence type="ECO:0000313" key="8">
    <source>
        <dbReference type="Proteomes" id="UP000053201"/>
    </source>
</evidence>
<evidence type="ECO:0000256" key="2">
    <source>
        <dbReference type="ARBA" id="ARBA00007089"/>
    </source>
</evidence>
<dbReference type="Gene3D" id="3.30.360.20">
    <property type="entry name" value="RNA 3'-terminal phosphate cyclase, insert domain"/>
    <property type="match status" value="1"/>
</dbReference>
<dbReference type="GO" id="GO:0005730">
    <property type="term" value="C:nucleolus"/>
    <property type="evidence" value="ECO:0007669"/>
    <property type="project" value="UniProtKB-SubCell"/>
</dbReference>
<accession>A0A0L0HDK8</accession>
<dbReference type="NCBIfam" id="TIGR03400">
    <property type="entry name" value="18S_RNA_Rcl1p"/>
    <property type="match status" value="1"/>
</dbReference>
<reference evidence="7 8" key="1">
    <citation type="submission" date="2009-08" db="EMBL/GenBank/DDBJ databases">
        <title>The Genome Sequence of Spizellomyces punctatus strain DAOM BR117.</title>
        <authorList>
            <consortium name="The Broad Institute Genome Sequencing Platform"/>
            <person name="Russ C."/>
            <person name="Cuomo C."/>
            <person name="Shea T."/>
            <person name="Young S.K."/>
            <person name="Zeng Q."/>
            <person name="Koehrsen M."/>
            <person name="Haas B."/>
            <person name="Borodovsky M."/>
            <person name="Guigo R."/>
            <person name="Alvarado L."/>
            <person name="Berlin A."/>
            <person name="Bochicchio J."/>
            <person name="Borenstein D."/>
            <person name="Chapman S."/>
            <person name="Chen Z."/>
            <person name="Engels R."/>
            <person name="Freedman E."/>
            <person name="Gellesch M."/>
            <person name="Goldberg J."/>
            <person name="Griggs A."/>
            <person name="Gujja S."/>
            <person name="Heiman D."/>
            <person name="Hepburn T."/>
            <person name="Howarth C."/>
            <person name="Jen D."/>
            <person name="Larson L."/>
            <person name="Lewis B."/>
            <person name="Mehta T."/>
            <person name="Park D."/>
            <person name="Pearson M."/>
            <person name="Roberts A."/>
            <person name="Saif S."/>
            <person name="Shenoy N."/>
            <person name="Sisk P."/>
            <person name="Stolte C."/>
            <person name="Sykes S."/>
            <person name="Thomson T."/>
            <person name="Walk T."/>
            <person name="White J."/>
            <person name="Yandava C."/>
            <person name="Burger G."/>
            <person name="Gray M.W."/>
            <person name="Holland P.W.H."/>
            <person name="King N."/>
            <person name="Lang F.B.F."/>
            <person name="Roger A.J."/>
            <person name="Ruiz-Trillo I."/>
            <person name="Lander E."/>
            <person name="Nusbaum C."/>
        </authorList>
    </citation>
    <scope>NUCLEOTIDE SEQUENCE [LARGE SCALE GENOMIC DNA]</scope>
    <source>
        <strain evidence="7 8">DAOM BR117</strain>
    </source>
</reference>
<comment type="subcellular location">
    <subcellularLocation>
        <location evidence="1">Nucleus</location>
        <location evidence="1">Nucleolus</location>
    </subcellularLocation>
</comment>
<dbReference type="InterPro" id="IPR037136">
    <property type="entry name" value="RNA3'_phos_cyclase_dom_sf"/>
</dbReference>
<dbReference type="VEuPathDB" id="FungiDB:SPPG_05468"/>
<dbReference type="eggNOG" id="KOG3980">
    <property type="taxonomic scope" value="Eukaryota"/>
</dbReference>
<dbReference type="InParanoid" id="A0A0L0HDK8"/>
<evidence type="ECO:0000313" key="7">
    <source>
        <dbReference type="EMBL" id="KNC99212.1"/>
    </source>
</evidence>
<dbReference type="GO" id="GO:0004521">
    <property type="term" value="F:RNA endonuclease activity"/>
    <property type="evidence" value="ECO:0007669"/>
    <property type="project" value="TreeGrafter"/>
</dbReference>
<feature type="domain" description="RNA 3'-terminal phosphate cyclase insert" evidence="6">
    <location>
        <begin position="189"/>
        <end position="287"/>
    </location>
</feature>
<dbReference type="InterPro" id="IPR023797">
    <property type="entry name" value="RNA3'_phos_cyclase_dom"/>
</dbReference>
<dbReference type="STRING" id="645134.A0A0L0HDK8"/>
<dbReference type="InterPro" id="IPR000228">
    <property type="entry name" value="RNA3'_term_phos_cyc"/>
</dbReference>
<dbReference type="OrthoDB" id="25029at2759"/>
<dbReference type="AlphaFoldDB" id="A0A0L0HDK8"/>
<dbReference type="GO" id="GO:0000479">
    <property type="term" value="P:endonucleolytic cleavage of tricistronic rRNA transcript (SSU-rRNA, 5.8S rRNA, LSU-rRNA)"/>
    <property type="evidence" value="ECO:0007669"/>
    <property type="project" value="TreeGrafter"/>
</dbReference>
<keyword evidence="4" id="KW-0539">Nucleus</keyword>
<dbReference type="Pfam" id="PF01137">
    <property type="entry name" value="RTC"/>
    <property type="match status" value="1"/>
</dbReference>
<dbReference type="PANTHER" id="PTHR11096">
    <property type="entry name" value="RNA 3' TERMINAL PHOSPHATE CYCLASE"/>
    <property type="match status" value="1"/>
</dbReference>
<protein>
    <submittedName>
        <fullName evidence="7">18S rRNA biogenesis protein RCL1</fullName>
    </submittedName>
</protein>
<dbReference type="RefSeq" id="XP_016607252.1">
    <property type="nucleotide sequence ID" value="XM_016753679.1"/>
</dbReference>
<dbReference type="Gene3D" id="3.65.10.20">
    <property type="entry name" value="RNA 3'-terminal phosphate cyclase domain"/>
    <property type="match status" value="1"/>
</dbReference>
<evidence type="ECO:0000259" key="6">
    <source>
        <dbReference type="Pfam" id="PF05189"/>
    </source>
</evidence>
<sequence length="364" mass="39069">MVAPSQVILRFAGHADLRTRLVLSILTNTPVYISAIHCSEDDSVPGLTDFELDFVSLLCLLTCSTHQVLHDGTALKFTPGPPTLNDVQHSCCPARSVGYYLEPLLLLSVFCEIHLELIGITNDKTALSVDTLLGVHVPVLREFGVEPPVLTIHLRGAPPDGLGRVSLHSVPRLRPLRAPILTTQAPTTHIRGTCYTSHIPPSLATDPITSATALLKRTIPDVHITQCTLPTSSTPGYALTLTAHAEPHTTLSASCAFLPRPGQTDVTHPLPETLGIRTARLLLQEMKKGGCVDKTAQGFVLVLLALAEGKGQVRVGGIEPLTIPLLTSLKTFLKTSISIAPDQSTRTFILTGQGIAFIPRLHPL</sequence>
<dbReference type="InterPro" id="IPR013791">
    <property type="entry name" value="RNA3'-term_phos_cycl_insert"/>
</dbReference>
<feature type="domain" description="RNA 3'-terminal phosphate cyclase" evidence="5">
    <location>
        <begin position="10"/>
        <end position="339"/>
    </location>
</feature>
<dbReference type="SUPFAM" id="SSF55205">
    <property type="entry name" value="EPT/RTPC-like"/>
    <property type="match status" value="1"/>
</dbReference>
<comment type="similarity">
    <text evidence="2">Belongs to the RNA 3'-terminal cyclase family. Type 2 subfamily.</text>
</comment>
<dbReference type="OMA" id="HHQMLVL"/>
<dbReference type="InterPro" id="IPR013792">
    <property type="entry name" value="RNA3'P_cycl/enolpyr_Trfase_a/b"/>
</dbReference>
<dbReference type="Pfam" id="PF05189">
    <property type="entry name" value="RTC_insert"/>
    <property type="match status" value="1"/>
</dbReference>
<evidence type="ECO:0000256" key="1">
    <source>
        <dbReference type="ARBA" id="ARBA00004604"/>
    </source>
</evidence>
<keyword evidence="8" id="KW-1185">Reference proteome</keyword>
<dbReference type="InterPro" id="IPR036553">
    <property type="entry name" value="RPTC_insert"/>
</dbReference>
<evidence type="ECO:0000256" key="3">
    <source>
        <dbReference type="ARBA" id="ARBA00022517"/>
    </source>
</evidence>
<name>A0A0L0HDK8_SPIPD</name>
<dbReference type="Proteomes" id="UP000053201">
    <property type="component" value="Unassembled WGS sequence"/>
</dbReference>
<dbReference type="EMBL" id="KQ257458">
    <property type="protein sequence ID" value="KNC99212.1"/>
    <property type="molecule type" value="Genomic_DNA"/>
</dbReference>
<proteinExistence type="inferred from homology"/>
<evidence type="ECO:0000259" key="5">
    <source>
        <dbReference type="Pfam" id="PF01137"/>
    </source>
</evidence>
<dbReference type="InterPro" id="IPR016443">
    <property type="entry name" value="RNA3'_term_phos_cyc_type_2"/>
</dbReference>
<evidence type="ECO:0000256" key="4">
    <source>
        <dbReference type="ARBA" id="ARBA00023242"/>
    </source>
</evidence>
<dbReference type="GeneID" id="27688838"/>
<organism evidence="7 8">
    <name type="scientific">Spizellomyces punctatus (strain DAOM BR117)</name>
    <dbReference type="NCBI Taxonomy" id="645134"/>
    <lineage>
        <taxon>Eukaryota</taxon>
        <taxon>Fungi</taxon>
        <taxon>Fungi incertae sedis</taxon>
        <taxon>Chytridiomycota</taxon>
        <taxon>Chytridiomycota incertae sedis</taxon>
        <taxon>Chytridiomycetes</taxon>
        <taxon>Spizellomycetales</taxon>
        <taxon>Spizellomycetaceae</taxon>
        <taxon>Spizellomyces</taxon>
    </lineage>
</organism>
<gene>
    <name evidence="7" type="ORF">SPPG_05468</name>
</gene>